<dbReference type="Gene3D" id="1.10.10.10">
    <property type="entry name" value="Winged helix-like DNA-binding domain superfamily/Winged helix DNA-binding domain"/>
    <property type="match status" value="1"/>
</dbReference>
<dbReference type="GO" id="GO:0009378">
    <property type="term" value="F:four-way junction helicase activity"/>
    <property type="evidence" value="ECO:0007669"/>
    <property type="project" value="TreeGrafter"/>
</dbReference>
<feature type="domain" description="Helicase ATP-binding" evidence="9">
    <location>
        <begin position="80"/>
        <end position="265"/>
    </location>
</feature>
<keyword evidence="12" id="KW-1185">Reference proteome</keyword>
<dbReference type="CDD" id="cd18018">
    <property type="entry name" value="DEXHc_RecQ4-like"/>
    <property type="match status" value="1"/>
</dbReference>
<keyword evidence="4" id="KW-0347">Helicase</keyword>
<dbReference type="GO" id="GO:0005634">
    <property type="term" value="C:nucleus"/>
    <property type="evidence" value="ECO:0007669"/>
    <property type="project" value="UniProtKB-SubCell"/>
</dbReference>
<dbReference type="GO" id="GO:0016787">
    <property type="term" value="F:hydrolase activity"/>
    <property type="evidence" value="ECO:0007669"/>
    <property type="project" value="UniProtKB-KW"/>
</dbReference>
<evidence type="ECO:0000256" key="1">
    <source>
        <dbReference type="ARBA" id="ARBA00005446"/>
    </source>
</evidence>
<dbReference type="GO" id="GO:0000724">
    <property type="term" value="P:double-strand break repair via homologous recombination"/>
    <property type="evidence" value="ECO:0007669"/>
    <property type="project" value="TreeGrafter"/>
</dbReference>
<protein>
    <recommendedName>
        <fullName evidence="7">DNA 3'-5' helicase</fullName>
        <ecNumber evidence="7">5.6.2.4</ecNumber>
    </recommendedName>
</protein>
<dbReference type="GO" id="GO:0003676">
    <property type="term" value="F:nucleic acid binding"/>
    <property type="evidence" value="ECO:0007669"/>
    <property type="project" value="InterPro"/>
</dbReference>
<dbReference type="SMART" id="SM00487">
    <property type="entry name" value="DEXDc"/>
    <property type="match status" value="1"/>
</dbReference>
<dbReference type="EMBL" id="LFZO01000251">
    <property type="protein sequence ID" value="KXT10590.1"/>
    <property type="molecule type" value="Genomic_DNA"/>
</dbReference>
<dbReference type="InterPro" id="IPR001650">
    <property type="entry name" value="Helicase_C-like"/>
</dbReference>
<dbReference type="OrthoDB" id="10261556at2759"/>
<accession>A0A139I768</accession>
<evidence type="ECO:0000313" key="11">
    <source>
        <dbReference type="EMBL" id="KXT10590.1"/>
    </source>
</evidence>
<dbReference type="InterPro" id="IPR004589">
    <property type="entry name" value="DNA_helicase_ATP-dep_RecQ"/>
</dbReference>
<dbReference type="STRING" id="113226.A0A139I768"/>
<dbReference type="Proteomes" id="UP000073492">
    <property type="component" value="Unassembled WGS sequence"/>
</dbReference>
<evidence type="ECO:0000259" key="9">
    <source>
        <dbReference type="PROSITE" id="PS51192"/>
    </source>
</evidence>
<dbReference type="EC" id="5.6.2.4" evidence="7"/>
<comment type="caution">
    <text evidence="11">The sequence shown here is derived from an EMBL/GenBank/DDBJ whole genome shotgun (WGS) entry which is preliminary data.</text>
</comment>
<comment type="similarity">
    <text evidence="1">Belongs to the helicase family. RecQ subfamily.</text>
</comment>
<evidence type="ECO:0000313" key="12">
    <source>
        <dbReference type="Proteomes" id="UP000073492"/>
    </source>
</evidence>
<dbReference type="InterPro" id="IPR011545">
    <property type="entry name" value="DEAD/DEAH_box_helicase_dom"/>
</dbReference>
<evidence type="ECO:0000256" key="6">
    <source>
        <dbReference type="ARBA" id="ARBA00034617"/>
    </source>
</evidence>
<dbReference type="AlphaFoldDB" id="A0A139I768"/>
<dbReference type="Gene3D" id="3.40.50.300">
    <property type="entry name" value="P-loop containing nucleotide triphosphate hydrolases"/>
    <property type="match status" value="2"/>
</dbReference>
<dbReference type="PANTHER" id="PTHR13710">
    <property type="entry name" value="DNA HELICASE RECQ FAMILY MEMBER"/>
    <property type="match status" value="1"/>
</dbReference>
<evidence type="ECO:0000259" key="10">
    <source>
        <dbReference type="PROSITE" id="PS51194"/>
    </source>
</evidence>
<feature type="region of interest" description="Disordered" evidence="8">
    <location>
        <begin position="723"/>
        <end position="784"/>
    </location>
</feature>
<dbReference type="InterPro" id="IPR036388">
    <property type="entry name" value="WH-like_DNA-bd_sf"/>
</dbReference>
<feature type="domain" description="Helicase C-terminal" evidence="10">
    <location>
        <begin position="289"/>
        <end position="452"/>
    </location>
</feature>
<dbReference type="GO" id="GO:0005694">
    <property type="term" value="C:chromosome"/>
    <property type="evidence" value="ECO:0007669"/>
    <property type="project" value="TreeGrafter"/>
</dbReference>
<comment type="catalytic activity">
    <reaction evidence="6">
        <text>Couples ATP hydrolysis with the unwinding of duplex DNA by translocating in the 3'-5' direction.</text>
        <dbReference type="EC" id="5.6.2.4"/>
    </reaction>
</comment>
<evidence type="ECO:0000256" key="5">
    <source>
        <dbReference type="ARBA" id="ARBA00022840"/>
    </source>
</evidence>
<keyword evidence="5" id="KW-0067">ATP-binding</keyword>
<keyword evidence="2" id="KW-0547">Nucleotide-binding</keyword>
<keyword evidence="3" id="KW-0378">Hydrolase</keyword>
<dbReference type="Pfam" id="PF00270">
    <property type="entry name" value="DEAD"/>
    <property type="match status" value="1"/>
</dbReference>
<feature type="compositionally biased region" description="Polar residues" evidence="8">
    <location>
        <begin position="723"/>
        <end position="732"/>
    </location>
</feature>
<dbReference type="SMART" id="SM00490">
    <property type="entry name" value="HELICc"/>
    <property type="match status" value="1"/>
</dbReference>
<dbReference type="GO" id="GO:0005737">
    <property type="term" value="C:cytoplasm"/>
    <property type="evidence" value="ECO:0007669"/>
    <property type="project" value="TreeGrafter"/>
</dbReference>
<evidence type="ECO:0000256" key="4">
    <source>
        <dbReference type="ARBA" id="ARBA00022806"/>
    </source>
</evidence>
<dbReference type="PROSITE" id="PS51194">
    <property type="entry name" value="HELICASE_CTER"/>
    <property type="match status" value="1"/>
</dbReference>
<dbReference type="InterPro" id="IPR014001">
    <property type="entry name" value="Helicase_ATP-bd"/>
</dbReference>
<evidence type="ECO:0000256" key="7">
    <source>
        <dbReference type="ARBA" id="ARBA00034808"/>
    </source>
</evidence>
<evidence type="ECO:0000256" key="2">
    <source>
        <dbReference type="ARBA" id="ARBA00022741"/>
    </source>
</evidence>
<evidence type="ECO:0000256" key="8">
    <source>
        <dbReference type="SAM" id="MobiDB-lite"/>
    </source>
</evidence>
<dbReference type="PANTHER" id="PTHR13710:SF120">
    <property type="entry name" value="BIFUNCTIONAL 3'-5' EXONUCLEASE_ATP-DEPENDENT HELICASE WRN"/>
    <property type="match status" value="1"/>
</dbReference>
<dbReference type="GO" id="GO:0005524">
    <property type="term" value="F:ATP binding"/>
    <property type="evidence" value="ECO:0007669"/>
    <property type="project" value="UniProtKB-KW"/>
</dbReference>
<feature type="compositionally biased region" description="Low complexity" evidence="8">
    <location>
        <begin position="736"/>
        <end position="778"/>
    </location>
</feature>
<evidence type="ECO:0000256" key="3">
    <source>
        <dbReference type="ARBA" id="ARBA00022801"/>
    </source>
</evidence>
<sequence length="784" mass="86917">MASFADDEDFGLSSSEEADLLQIDENTNPLKRKAAAKAVTAPVKKQSIQPASTASITIANKILTERFGIPGFRLKQEAAITRVLDGGSSVVVFPTGGGKSLCYQVPALCFKELDRMSGVRQGHAESGITLVVSPLLALMKDQVDALKRKGINAASLDSTKSKQEYIEVVEAMRDGTLDILYCAPERLNNEGFVASMANVKGGVRLLAVDEAHCISEWGHAFRPDYLKVARFCKEIGAERVLCLTATATPKVAQDVCNSFGISNDGLFRTSTYRLNLKLHAESYQTKKDSYPKLISFLKGHPGPTIIYVTLQKHTEELADRLRKADFNVRHFHAGMKPEEKFRVQDDFMKSRDMIICATIAFGMGIDKSDIRNVVHYDIPRSLEGYSQEIGRAGRDGLQSHCMLYLCAEDLHLRESFARGDLPSKRSIQSLMKEMFGLTASNDPIPVVEASLYAQAKEHDIKTTTLGSIYAQLELRFNLLRATTPKYTQYKYLVQTSTDGDRTPVANAIRSEAVRTAKAKWTTIDVEAAARKCGLPRADIVSKLNEWHDRGMVELQTSQVVNVFRVMKGTWPPPPAERQRIIDALHHELEVREQRELARMKEVMDLITGESCFARCLAAHFGDTLPYGKSECGHCTWCQHHIPIPAVKPPKRDWDSNAFFKVLEICPDRDDPRYLARIAFGIGSPRVTAAKLSYSPVFGSMQDHDFMTLLSAFEKICDKAPQQSLGSIPTSSAPRAGSFSSRKPPSSQRSSSSGFKRSTSYTGSASARKPPLSRSSSLRGRGRRF</sequence>
<gene>
    <name evidence="11" type="ORF">AC579_9178</name>
</gene>
<reference evidence="11 12" key="1">
    <citation type="submission" date="2015-07" db="EMBL/GenBank/DDBJ databases">
        <title>Comparative genomics of the Sigatoka disease complex on banana suggests a link between parallel evolutionary changes in Pseudocercospora fijiensis and Pseudocercospora eumusae and increased virulence on the banana host.</title>
        <authorList>
            <person name="Chang T.-C."/>
            <person name="Salvucci A."/>
            <person name="Crous P.W."/>
            <person name="Stergiopoulos I."/>
        </authorList>
    </citation>
    <scope>NUCLEOTIDE SEQUENCE [LARGE SCALE GENOMIC DNA]</scope>
    <source>
        <strain evidence="11 12">CBS 116634</strain>
    </source>
</reference>
<dbReference type="InterPro" id="IPR027417">
    <property type="entry name" value="P-loop_NTPase"/>
</dbReference>
<dbReference type="GO" id="GO:0043138">
    <property type="term" value="F:3'-5' DNA helicase activity"/>
    <property type="evidence" value="ECO:0007669"/>
    <property type="project" value="UniProtKB-EC"/>
</dbReference>
<proteinExistence type="inferred from homology"/>
<name>A0A139I768_9PEZI</name>
<dbReference type="NCBIfam" id="TIGR00614">
    <property type="entry name" value="recQ_fam"/>
    <property type="match status" value="1"/>
</dbReference>
<dbReference type="PROSITE" id="PS51192">
    <property type="entry name" value="HELICASE_ATP_BIND_1"/>
    <property type="match status" value="1"/>
</dbReference>
<dbReference type="Pfam" id="PF00271">
    <property type="entry name" value="Helicase_C"/>
    <property type="match status" value="1"/>
</dbReference>
<organism evidence="11 12">
    <name type="scientific">Pseudocercospora musae</name>
    <dbReference type="NCBI Taxonomy" id="113226"/>
    <lineage>
        <taxon>Eukaryota</taxon>
        <taxon>Fungi</taxon>
        <taxon>Dikarya</taxon>
        <taxon>Ascomycota</taxon>
        <taxon>Pezizomycotina</taxon>
        <taxon>Dothideomycetes</taxon>
        <taxon>Dothideomycetidae</taxon>
        <taxon>Mycosphaerellales</taxon>
        <taxon>Mycosphaerellaceae</taxon>
        <taxon>Pseudocercospora</taxon>
    </lineage>
</organism>
<dbReference type="SUPFAM" id="SSF52540">
    <property type="entry name" value="P-loop containing nucleoside triphosphate hydrolases"/>
    <property type="match status" value="1"/>
</dbReference>